<evidence type="ECO:0000256" key="5">
    <source>
        <dbReference type="SAM" id="MobiDB-lite"/>
    </source>
</evidence>
<dbReference type="EMBL" id="FJUY01000005">
    <property type="protein sequence ID" value="CZT17984.1"/>
    <property type="molecule type" value="Genomic_DNA"/>
</dbReference>
<name>A0A2D3V633_9PEZI</name>
<protein>
    <recommendedName>
        <fullName evidence="1">gamma-glutamylcyclotransferase</fullName>
        <ecNumber evidence="1">4.3.2.9</ecNumber>
    </recommendedName>
</protein>
<feature type="binding site" evidence="4">
    <location>
        <position position="250"/>
    </location>
    <ligand>
        <name>substrate</name>
    </ligand>
</feature>
<dbReference type="PANTHER" id="PTHR12935">
    <property type="entry name" value="GAMMA-GLUTAMYLCYCLOTRANSFERASE"/>
    <property type="match status" value="1"/>
</dbReference>
<dbReference type="GeneID" id="35599012"/>
<dbReference type="Proteomes" id="UP000225277">
    <property type="component" value="Unassembled WGS sequence"/>
</dbReference>
<keyword evidence="6" id="KW-0472">Membrane</keyword>
<dbReference type="RefSeq" id="XP_023624874.1">
    <property type="nucleotide sequence ID" value="XM_023769106.1"/>
</dbReference>
<proteinExistence type="predicted"/>
<keyword evidence="8" id="KW-1185">Reference proteome</keyword>
<feature type="transmembrane region" description="Helical" evidence="6">
    <location>
        <begin position="286"/>
        <end position="305"/>
    </location>
</feature>
<reference evidence="7 8" key="1">
    <citation type="submission" date="2016-03" db="EMBL/GenBank/DDBJ databases">
        <authorList>
            <person name="Ploux O."/>
        </authorList>
    </citation>
    <scope>NUCLEOTIDE SEQUENCE [LARGE SCALE GENOMIC DNA]</scope>
    <source>
        <strain evidence="7 8">URUG2</strain>
    </source>
</reference>
<dbReference type="PANTHER" id="PTHR12935:SF0">
    <property type="entry name" value="GAMMA-GLUTAMYLCYCLOTRANSFERASE"/>
    <property type="match status" value="1"/>
</dbReference>
<accession>A0A2D3V633</accession>
<keyword evidence="2" id="KW-0456">Lyase</keyword>
<feature type="binding site" evidence="4">
    <location>
        <begin position="78"/>
        <end position="83"/>
    </location>
    <ligand>
        <name>substrate</name>
    </ligand>
</feature>
<organism evidence="7 8">
    <name type="scientific">Ramularia collo-cygni</name>
    <dbReference type="NCBI Taxonomy" id="112498"/>
    <lineage>
        <taxon>Eukaryota</taxon>
        <taxon>Fungi</taxon>
        <taxon>Dikarya</taxon>
        <taxon>Ascomycota</taxon>
        <taxon>Pezizomycotina</taxon>
        <taxon>Dothideomycetes</taxon>
        <taxon>Dothideomycetidae</taxon>
        <taxon>Mycosphaerellales</taxon>
        <taxon>Mycosphaerellaceae</taxon>
        <taxon>Ramularia</taxon>
    </lineage>
</organism>
<dbReference type="GO" id="GO:0003839">
    <property type="term" value="F:gamma-glutamylcyclotransferase activity"/>
    <property type="evidence" value="ECO:0007669"/>
    <property type="project" value="UniProtKB-EC"/>
</dbReference>
<keyword evidence="6" id="KW-1133">Transmembrane helix</keyword>
<evidence type="ECO:0000256" key="3">
    <source>
        <dbReference type="PIRSR" id="PIRSR617939-1"/>
    </source>
</evidence>
<evidence type="ECO:0000256" key="1">
    <source>
        <dbReference type="ARBA" id="ARBA00012346"/>
    </source>
</evidence>
<feature type="compositionally biased region" description="Basic and acidic residues" evidence="5">
    <location>
        <begin position="129"/>
        <end position="142"/>
    </location>
</feature>
<evidence type="ECO:0000313" key="8">
    <source>
        <dbReference type="Proteomes" id="UP000225277"/>
    </source>
</evidence>
<sequence length="375" mass="41550">MDTGISETISPSSTLAADHEHAILSRTTTSTTKHHHQHTHQAPPPCTARLQASQEERPFNLNQFVEETHTTNEPTVLYLAYGSNLSIEKFRGARGIEPLSQINVIVPSLRLTFDLPGIPYLEPCFANSAKRDPENGSTREESGGLTRKRGYRKDEWHKGMVGVVYEVTAKDYAHIIATEGGGSTYADVLVDCHPFVSSDVHVPVEQHPTTPSFKAHTLFAPATLPGERPPKDGGRLQRPRSSYAQASARYLKLITDGAAELGLPNEYQQYLLSIRPYRITTYKQRAGMLLFSVMWVPFFLLLFALGRMFQDKNGIAPPWLAKLTATIFKAVWTSYDNVFEPAFGDGERTIGDDVGVLGDGANTRVYNTDLEKMAG</sequence>
<evidence type="ECO:0000313" key="7">
    <source>
        <dbReference type="EMBL" id="CZT17984.1"/>
    </source>
</evidence>
<evidence type="ECO:0000256" key="2">
    <source>
        <dbReference type="ARBA" id="ARBA00023239"/>
    </source>
</evidence>
<feature type="region of interest" description="Disordered" evidence="5">
    <location>
        <begin position="127"/>
        <end position="148"/>
    </location>
</feature>
<dbReference type="AlphaFoldDB" id="A0A2D3V633"/>
<evidence type="ECO:0000256" key="6">
    <source>
        <dbReference type="SAM" id="Phobius"/>
    </source>
</evidence>
<feature type="active site" description="Proton acceptor" evidence="3">
    <location>
        <position position="179"/>
    </location>
</feature>
<evidence type="ECO:0000256" key="4">
    <source>
        <dbReference type="PIRSR" id="PIRSR617939-2"/>
    </source>
</evidence>
<gene>
    <name evidence="7" type="ORF">RCC_03823</name>
</gene>
<dbReference type="Gene3D" id="3.10.490.10">
    <property type="entry name" value="Gamma-glutamyl cyclotransferase-like"/>
    <property type="match status" value="1"/>
</dbReference>
<dbReference type="InterPro" id="IPR017939">
    <property type="entry name" value="G-Glutamylcylcotransferase"/>
</dbReference>
<dbReference type="OrthoDB" id="2017317at2759"/>
<dbReference type="EC" id="4.3.2.9" evidence="1"/>
<keyword evidence="6" id="KW-0812">Transmembrane</keyword>